<dbReference type="PANTHER" id="PTHR36361">
    <property type="entry name" value="PROTEIN APEM9"/>
    <property type="match status" value="1"/>
</dbReference>
<organism evidence="3 4">
    <name type="scientific">Genlisea aurea</name>
    <dbReference type="NCBI Taxonomy" id="192259"/>
    <lineage>
        <taxon>Eukaryota</taxon>
        <taxon>Viridiplantae</taxon>
        <taxon>Streptophyta</taxon>
        <taxon>Embryophyta</taxon>
        <taxon>Tracheophyta</taxon>
        <taxon>Spermatophyta</taxon>
        <taxon>Magnoliopsida</taxon>
        <taxon>eudicotyledons</taxon>
        <taxon>Gunneridae</taxon>
        <taxon>Pentapetalae</taxon>
        <taxon>asterids</taxon>
        <taxon>lamiids</taxon>
        <taxon>Lamiales</taxon>
        <taxon>Lentibulariaceae</taxon>
        <taxon>Genlisea</taxon>
    </lineage>
</organism>
<protein>
    <submittedName>
        <fullName evidence="3">Uncharacterized protein</fullName>
    </submittedName>
</protein>
<sequence length="320" mass="36022">SYLVCSMFEEAISSAYSVLSRLLANEHDTAGNFSVKSESEGYEGERYDLLESAGMVLVQSMKRLQREAEILSELKQLFGSVTAIPIQVFLTGVCFQISDTPSTDVQTFLEEFLVSCKCVIGDECYYRLVDLYVIKVLAKKDIDHAISWVEESMFPLKKHQVMMLKVESNFSDFNIYPFFSPPQELLCHLHSCRVVDASSQASTSSQPAAEAADDAEEGHRNDDTAKREILRRKNHLLWWFPRMTLKLGNARVTIPNAKIAAALALWAVYVLFMRKKRALAVFKRLAAEKGAAVKRAVVDFWQLAFSYQVNPLAAVQTLPA</sequence>
<evidence type="ECO:0000313" key="4">
    <source>
        <dbReference type="Proteomes" id="UP000015453"/>
    </source>
</evidence>
<dbReference type="GO" id="GO:0015919">
    <property type="term" value="P:peroxisomal membrane transport"/>
    <property type="evidence" value="ECO:0007669"/>
    <property type="project" value="InterPro"/>
</dbReference>
<feature type="non-terminal residue" evidence="3">
    <location>
        <position position="320"/>
    </location>
</feature>
<keyword evidence="2" id="KW-0472">Membrane</keyword>
<keyword evidence="4" id="KW-1185">Reference proteome</keyword>
<comment type="caution">
    <text evidence="3">The sequence shown here is derived from an EMBL/GenBank/DDBJ whole genome shotgun (WGS) entry which is preliminary data.</text>
</comment>
<evidence type="ECO:0000313" key="3">
    <source>
        <dbReference type="EMBL" id="EPS66733.1"/>
    </source>
</evidence>
<feature type="transmembrane region" description="Helical" evidence="2">
    <location>
        <begin position="252"/>
        <end position="272"/>
    </location>
</feature>
<accession>S8DU51</accession>
<gene>
    <name evidence="3" type="ORF">M569_08047</name>
</gene>
<evidence type="ECO:0000256" key="2">
    <source>
        <dbReference type="SAM" id="Phobius"/>
    </source>
</evidence>
<feature type="non-terminal residue" evidence="3">
    <location>
        <position position="1"/>
    </location>
</feature>
<dbReference type="Proteomes" id="UP000015453">
    <property type="component" value="Unassembled WGS sequence"/>
</dbReference>
<dbReference type="AlphaFoldDB" id="S8DU51"/>
<reference evidence="3 4" key="1">
    <citation type="journal article" date="2013" name="BMC Genomics">
        <title>The miniature genome of a carnivorous plant Genlisea aurea contains a low number of genes and short non-coding sequences.</title>
        <authorList>
            <person name="Leushkin E.V."/>
            <person name="Sutormin R.A."/>
            <person name="Nabieva E.R."/>
            <person name="Penin A.A."/>
            <person name="Kondrashov A.S."/>
            <person name="Logacheva M.D."/>
        </authorList>
    </citation>
    <scope>NUCLEOTIDE SEQUENCE [LARGE SCALE GENOMIC DNA]</scope>
</reference>
<dbReference type="OrthoDB" id="1919407at2759"/>
<dbReference type="InterPro" id="IPR034571">
    <property type="entry name" value="APEM9"/>
</dbReference>
<dbReference type="EMBL" id="AUSU01003505">
    <property type="protein sequence ID" value="EPS66733.1"/>
    <property type="molecule type" value="Genomic_DNA"/>
</dbReference>
<keyword evidence="2" id="KW-1133">Transmembrane helix</keyword>
<proteinExistence type="predicted"/>
<dbReference type="PANTHER" id="PTHR36361:SF1">
    <property type="entry name" value="PROTEIN APEM9"/>
    <property type="match status" value="1"/>
</dbReference>
<name>S8DU51_9LAMI</name>
<keyword evidence="2" id="KW-0812">Transmembrane</keyword>
<evidence type="ECO:0000256" key="1">
    <source>
        <dbReference type="SAM" id="MobiDB-lite"/>
    </source>
</evidence>
<feature type="region of interest" description="Disordered" evidence="1">
    <location>
        <begin position="203"/>
        <end position="225"/>
    </location>
</feature>